<keyword evidence="2" id="KW-1185">Reference proteome</keyword>
<feature type="compositionally biased region" description="Basic residues" evidence="1">
    <location>
        <begin position="188"/>
        <end position="206"/>
    </location>
</feature>
<feature type="compositionally biased region" description="Basic residues" evidence="1">
    <location>
        <begin position="39"/>
        <end position="48"/>
    </location>
</feature>
<dbReference type="KEGG" id="muo:115475516"/>
<feature type="compositionally biased region" description="Basic and acidic residues" evidence="1">
    <location>
        <begin position="1"/>
        <end position="17"/>
    </location>
</feature>
<feature type="region of interest" description="Disordered" evidence="1">
    <location>
        <begin position="399"/>
        <end position="440"/>
    </location>
</feature>
<feature type="region of interest" description="Disordered" evidence="1">
    <location>
        <begin position="1"/>
        <end position="64"/>
    </location>
</feature>
<dbReference type="Proteomes" id="UP000515156">
    <property type="component" value="Chromosome 8"/>
</dbReference>
<gene>
    <name evidence="3" type="primary">LOC115475516</name>
</gene>
<feature type="region of interest" description="Disordered" evidence="1">
    <location>
        <begin position="481"/>
        <end position="541"/>
    </location>
</feature>
<feature type="compositionally biased region" description="Basic and acidic residues" evidence="1">
    <location>
        <begin position="494"/>
        <end position="505"/>
    </location>
</feature>
<feature type="compositionally biased region" description="Basic residues" evidence="1">
    <location>
        <begin position="245"/>
        <end position="267"/>
    </location>
</feature>
<organism evidence="2 3">
    <name type="scientific">Microcaecilia unicolor</name>
    <dbReference type="NCBI Taxonomy" id="1415580"/>
    <lineage>
        <taxon>Eukaryota</taxon>
        <taxon>Metazoa</taxon>
        <taxon>Chordata</taxon>
        <taxon>Craniata</taxon>
        <taxon>Vertebrata</taxon>
        <taxon>Euteleostomi</taxon>
        <taxon>Amphibia</taxon>
        <taxon>Gymnophiona</taxon>
        <taxon>Siphonopidae</taxon>
        <taxon>Microcaecilia</taxon>
    </lineage>
</organism>
<feature type="region of interest" description="Disordered" evidence="1">
    <location>
        <begin position="184"/>
        <end position="365"/>
    </location>
</feature>
<accession>A0A6P7YQ71</accession>
<dbReference type="AlphaFoldDB" id="A0A6P7YQ71"/>
<evidence type="ECO:0000313" key="2">
    <source>
        <dbReference type="Proteomes" id="UP000515156"/>
    </source>
</evidence>
<dbReference type="RefSeq" id="XP_030067143.1">
    <property type="nucleotide sequence ID" value="XM_030211283.1"/>
</dbReference>
<feature type="compositionally biased region" description="Low complexity" evidence="1">
    <location>
        <begin position="425"/>
        <end position="440"/>
    </location>
</feature>
<proteinExistence type="predicted"/>
<feature type="compositionally biased region" description="Polar residues" evidence="1">
    <location>
        <begin position="313"/>
        <end position="324"/>
    </location>
</feature>
<protein>
    <submittedName>
        <fullName evidence="3">Calponin homology domain-containing protein DDB_G0272472-like isoform X1</fullName>
    </submittedName>
</protein>
<name>A0A6P7YQ71_9AMPH</name>
<dbReference type="GeneID" id="115475516"/>
<reference evidence="3" key="1">
    <citation type="submission" date="2025-08" db="UniProtKB">
        <authorList>
            <consortium name="RefSeq"/>
        </authorList>
    </citation>
    <scope>IDENTIFICATION</scope>
</reference>
<evidence type="ECO:0000256" key="1">
    <source>
        <dbReference type="SAM" id="MobiDB-lite"/>
    </source>
</evidence>
<feature type="region of interest" description="Disordered" evidence="1">
    <location>
        <begin position="84"/>
        <end position="112"/>
    </location>
</feature>
<dbReference type="InParanoid" id="A0A6P7YQ71"/>
<feature type="compositionally biased region" description="Basic and acidic residues" evidence="1">
    <location>
        <begin position="268"/>
        <end position="286"/>
    </location>
</feature>
<feature type="compositionally biased region" description="Basic residues" evidence="1">
    <location>
        <begin position="84"/>
        <end position="98"/>
    </location>
</feature>
<sequence length="610" mass="69310">MAIASEKAHSTAEEPIQKKKKKKRVTEMKEDLHNAVSHQFKHKSKKKKEKPECDEVQAGGLQMKEKDFSGNSVVLEYYDLQSTKKKDKSKHFKKKKQKNISSELVTEDHEEDQGISSNMITIISERVPHQFKHKSKKKDSAVKKMKAECDEVQAGGLPLKNKVKVEDFSGKSVVAEYYDPELNDLKSLKKKDKPNRLKKKKQRKISSKLATKDHEDDEGISTNKMSKVISEREGARSVANGHGPVQKKKSKKDKETKKKKKKKKKLCREKEGKRTSLKEISERMTVDEAQDSEIMWDKKKSKKAARSGDGMATNDSVLGTNNQMDDGKERRHMKRKRNVTDVMDETNSLKTKKKRKEVVEEEAETEGLLENIKKTGRKIHRKKPHLLQEAWQELQALEGRVAQEGEEEAEMVAKEGEQEQEEQAPETPTSTTTSSTSMEAAKTHFSTPIVNDLHTPTSPALLSPLSPAHIFPLRYSPDYSLPASPVHPTQPPSEKQHHPARERSLHPWLQQQQSHPHRHDHQASSGSRRRAVPPPHGPEQVTLDDLWKEMQLMWQEMLLLRQGVLEVRHHLLDPGGRLATVQGSLSNLALTVTNLTTGQVRAGIIRPEDV</sequence>
<evidence type="ECO:0000313" key="3">
    <source>
        <dbReference type="RefSeq" id="XP_030067143.1"/>
    </source>
</evidence>